<name>A0A2Z6S5T0_9GLOM</name>
<comment type="caution">
    <text evidence="1">The sequence shown here is derived from an EMBL/GenBank/DDBJ whole genome shotgun (WGS) entry which is preliminary data.</text>
</comment>
<dbReference type="AlphaFoldDB" id="A0A2Z6S5T0"/>
<evidence type="ECO:0000313" key="2">
    <source>
        <dbReference type="EMBL" id="GES78680.1"/>
    </source>
</evidence>
<dbReference type="Proteomes" id="UP000615446">
    <property type="component" value="Unassembled WGS sequence"/>
</dbReference>
<evidence type="ECO:0000313" key="1">
    <source>
        <dbReference type="EMBL" id="GBC09881.1"/>
    </source>
</evidence>
<gene>
    <name evidence="2" type="ORF">RCL2_000599300</name>
    <name evidence="1" type="ORF">RclHR1_09190007</name>
</gene>
<dbReference type="OrthoDB" id="2316723at2759"/>
<sequence length="111" mass="13041">MDTIEDKITKITELQLFLNGRLPNINDAKPMHIYEELLSLHDNRPINKFTNMRNLARLFISRKANRIQITDFHVISRVTDLLLKSATRPEKLEYHKLAVQVNVIIAKNRIH</sequence>
<protein>
    <submittedName>
        <fullName evidence="1">Uncharacterized protein</fullName>
    </submittedName>
</protein>
<dbReference type="EMBL" id="BLAL01000040">
    <property type="protein sequence ID" value="GES78680.1"/>
    <property type="molecule type" value="Genomic_DNA"/>
</dbReference>
<reference evidence="1 3" key="1">
    <citation type="submission" date="2017-11" db="EMBL/GenBank/DDBJ databases">
        <title>The genome of Rhizophagus clarus HR1 reveals common genetic basis of auxotrophy among arbuscular mycorrhizal fungi.</title>
        <authorList>
            <person name="Kobayashi Y."/>
        </authorList>
    </citation>
    <scope>NUCLEOTIDE SEQUENCE [LARGE SCALE GENOMIC DNA]</scope>
    <source>
        <strain evidence="1 3">HR1</strain>
    </source>
</reference>
<reference evidence="2" key="2">
    <citation type="submission" date="2019-10" db="EMBL/GenBank/DDBJ databases">
        <title>Conservation and host-specific expression of non-tandemly repeated heterogenous ribosome RNA gene in arbuscular mycorrhizal fungi.</title>
        <authorList>
            <person name="Maeda T."/>
            <person name="Kobayashi Y."/>
            <person name="Nakagawa T."/>
            <person name="Ezawa T."/>
            <person name="Yamaguchi K."/>
            <person name="Bino T."/>
            <person name="Nishimoto Y."/>
            <person name="Shigenobu S."/>
            <person name="Kawaguchi M."/>
        </authorList>
    </citation>
    <scope>NUCLEOTIDE SEQUENCE</scope>
    <source>
        <strain evidence="2">HR1</strain>
    </source>
</reference>
<keyword evidence="3" id="KW-1185">Reference proteome</keyword>
<evidence type="ECO:0000313" key="3">
    <source>
        <dbReference type="Proteomes" id="UP000247702"/>
    </source>
</evidence>
<dbReference type="Proteomes" id="UP000247702">
    <property type="component" value="Unassembled WGS sequence"/>
</dbReference>
<accession>A0A2Z6S5T0</accession>
<dbReference type="EMBL" id="BEXD01004336">
    <property type="protein sequence ID" value="GBC09881.1"/>
    <property type="molecule type" value="Genomic_DNA"/>
</dbReference>
<proteinExistence type="predicted"/>
<organism evidence="1 3">
    <name type="scientific">Rhizophagus clarus</name>
    <dbReference type="NCBI Taxonomy" id="94130"/>
    <lineage>
        <taxon>Eukaryota</taxon>
        <taxon>Fungi</taxon>
        <taxon>Fungi incertae sedis</taxon>
        <taxon>Mucoromycota</taxon>
        <taxon>Glomeromycotina</taxon>
        <taxon>Glomeromycetes</taxon>
        <taxon>Glomerales</taxon>
        <taxon>Glomeraceae</taxon>
        <taxon>Rhizophagus</taxon>
    </lineage>
</organism>